<keyword evidence="1 3" id="KW-0489">Methyltransferase</keyword>
<comment type="similarity">
    <text evidence="3">Belongs to the methyltransferase superfamily.</text>
</comment>
<reference evidence="5" key="1">
    <citation type="submission" date="2023-03" db="EMBL/GenBank/DDBJ databases">
        <title>Chromosome-scale reference genome and RAD-based genetic map of yellow starthistle (Centaurea solstitialis) reveal putative structural variation and QTLs associated with invader traits.</title>
        <authorList>
            <person name="Reatini B."/>
            <person name="Cang F.A."/>
            <person name="Jiang Q."/>
            <person name="Mckibben M.T.W."/>
            <person name="Barker M.S."/>
            <person name="Rieseberg L.H."/>
            <person name="Dlugosch K.M."/>
        </authorList>
    </citation>
    <scope>NUCLEOTIDE SEQUENCE</scope>
    <source>
        <strain evidence="5">CAN-66</strain>
        <tissue evidence="5">Leaf</tissue>
    </source>
</reference>
<dbReference type="GO" id="GO:0005768">
    <property type="term" value="C:endosome"/>
    <property type="evidence" value="ECO:0007669"/>
    <property type="project" value="TreeGrafter"/>
</dbReference>
<evidence type="ECO:0000256" key="1">
    <source>
        <dbReference type="ARBA" id="ARBA00022603"/>
    </source>
</evidence>
<evidence type="ECO:0000256" key="4">
    <source>
        <dbReference type="SAM" id="MobiDB-lite"/>
    </source>
</evidence>
<keyword evidence="3" id="KW-0812">Transmembrane</keyword>
<accession>A0AA38WQ36</accession>
<keyword evidence="3" id="KW-0735">Signal-anchor</keyword>
<keyword evidence="2 3" id="KW-0325">Glycoprotein</keyword>
<comment type="caution">
    <text evidence="5">The sequence shown here is derived from an EMBL/GenBank/DDBJ whole genome shotgun (WGS) entry which is preliminary data.</text>
</comment>
<dbReference type="PANTHER" id="PTHR10108">
    <property type="entry name" value="SAM-DEPENDENT METHYLTRANSFERASE"/>
    <property type="match status" value="1"/>
</dbReference>
<evidence type="ECO:0000256" key="3">
    <source>
        <dbReference type="RuleBase" id="RU366043"/>
    </source>
</evidence>
<sequence length="401" mass="45245">MALGKYSKVDWRKSSNSNCSTVILVAFMALCLVGVWLMASSSIVPFQNLYTTYGINNDVIASEGKVMNKSSNENSESSEDTITIKANNSKQFEDNSHDLPKDTTNRDTNVNSHEDINSKENTQVPKTTLEGDNTHGKQEDSIQDTSISEIAKGKEKQGDDEFKADNRDYKEVEKRSDSESRKYGRQVENHENGKGITNENKVDAPPNEKIFPFGDESEILNETYGHNGLLATQTVDSIKSKEAQIPIEHKPKIAYQWKLCNVTAGPDFIPCLDNLKAIKSLRSTNHYQHRERHCPLDPPTCLVPLPEGYQRPIPWPTSRQKIWYNNVPHTKLVEFKRHQNWVRATGKYLTFPGGGTQFKRGAIHYIDFIQETPKGAIETSSLMVVLFHEVIKGLARELTCA</sequence>
<dbReference type="GO" id="GO:0005802">
    <property type="term" value="C:trans-Golgi network"/>
    <property type="evidence" value="ECO:0007669"/>
    <property type="project" value="TreeGrafter"/>
</dbReference>
<dbReference type="InterPro" id="IPR004159">
    <property type="entry name" value="Put_SAM_MeTrfase"/>
</dbReference>
<keyword evidence="3" id="KW-1133">Transmembrane helix</keyword>
<keyword evidence="3" id="KW-0472">Membrane</keyword>
<evidence type="ECO:0000256" key="2">
    <source>
        <dbReference type="ARBA" id="ARBA00023180"/>
    </source>
</evidence>
<keyword evidence="6" id="KW-1185">Reference proteome</keyword>
<dbReference type="EC" id="2.1.1.-" evidence="3"/>
<protein>
    <recommendedName>
        <fullName evidence="3">Methyltransferase</fullName>
        <ecNumber evidence="3">2.1.1.-</ecNumber>
    </recommendedName>
</protein>
<dbReference type="PANTHER" id="PTHR10108:SF1130">
    <property type="entry name" value="METHYLTRANSFERASE PMT26-RELATED"/>
    <property type="match status" value="1"/>
</dbReference>
<evidence type="ECO:0000313" key="6">
    <source>
        <dbReference type="Proteomes" id="UP001172457"/>
    </source>
</evidence>
<dbReference type="Pfam" id="PF03141">
    <property type="entry name" value="Methyltransf_29"/>
    <property type="match status" value="1"/>
</dbReference>
<dbReference type="Proteomes" id="UP001172457">
    <property type="component" value="Chromosome 3"/>
</dbReference>
<dbReference type="GO" id="GO:0032259">
    <property type="term" value="P:methylation"/>
    <property type="evidence" value="ECO:0007669"/>
    <property type="project" value="UniProtKB-KW"/>
</dbReference>
<name>A0AA38WQ36_9ASTR</name>
<proteinExistence type="inferred from homology"/>
<dbReference type="AlphaFoldDB" id="A0AA38WQ36"/>
<dbReference type="EMBL" id="JARYMX010000003">
    <property type="protein sequence ID" value="KAJ9556836.1"/>
    <property type="molecule type" value="Genomic_DNA"/>
</dbReference>
<dbReference type="GO" id="GO:0008168">
    <property type="term" value="F:methyltransferase activity"/>
    <property type="evidence" value="ECO:0007669"/>
    <property type="project" value="UniProtKB-UniRule"/>
</dbReference>
<gene>
    <name evidence="5" type="ORF">OSB04_011450</name>
</gene>
<feature type="compositionally biased region" description="Basic and acidic residues" evidence="4">
    <location>
        <begin position="151"/>
        <end position="193"/>
    </location>
</feature>
<feature type="region of interest" description="Disordered" evidence="4">
    <location>
        <begin position="86"/>
        <end position="206"/>
    </location>
</feature>
<keyword evidence="3" id="KW-0808">Transferase</keyword>
<feature type="transmembrane region" description="Helical" evidence="3">
    <location>
        <begin position="21"/>
        <end position="39"/>
    </location>
</feature>
<feature type="compositionally biased region" description="Basic and acidic residues" evidence="4">
    <location>
        <begin position="91"/>
        <end position="105"/>
    </location>
</feature>
<evidence type="ECO:0000313" key="5">
    <source>
        <dbReference type="EMBL" id="KAJ9556836.1"/>
    </source>
</evidence>
<organism evidence="5 6">
    <name type="scientific">Centaurea solstitialis</name>
    <name type="common">yellow star-thistle</name>
    <dbReference type="NCBI Taxonomy" id="347529"/>
    <lineage>
        <taxon>Eukaryota</taxon>
        <taxon>Viridiplantae</taxon>
        <taxon>Streptophyta</taxon>
        <taxon>Embryophyta</taxon>
        <taxon>Tracheophyta</taxon>
        <taxon>Spermatophyta</taxon>
        <taxon>Magnoliopsida</taxon>
        <taxon>eudicotyledons</taxon>
        <taxon>Gunneridae</taxon>
        <taxon>Pentapetalae</taxon>
        <taxon>asterids</taxon>
        <taxon>campanulids</taxon>
        <taxon>Asterales</taxon>
        <taxon>Asteraceae</taxon>
        <taxon>Carduoideae</taxon>
        <taxon>Cardueae</taxon>
        <taxon>Centaureinae</taxon>
        <taxon>Centaurea</taxon>
    </lineage>
</organism>
<dbReference type="GO" id="GO:0016020">
    <property type="term" value="C:membrane"/>
    <property type="evidence" value="ECO:0007669"/>
    <property type="project" value="UniProtKB-SubCell"/>
</dbReference>
<comment type="subcellular location">
    <subcellularLocation>
        <location evidence="3">Membrane</location>
        <topology evidence="3">Single-pass type II membrane protein</topology>
    </subcellularLocation>
</comment>